<keyword evidence="4 7" id="KW-0812">Transmembrane</keyword>
<dbReference type="GO" id="GO:0005886">
    <property type="term" value="C:plasma membrane"/>
    <property type="evidence" value="ECO:0007669"/>
    <property type="project" value="UniProtKB-SubCell"/>
</dbReference>
<feature type="transmembrane region" description="Helical" evidence="7">
    <location>
        <begin position="327"/>
        <end position="349"/>
    </location>
</feature>
<dbReference type="PANTHER" id="PTHR23517:SF2">
    <property type="entry name" value="MULTIDRUG RESISTANCE PROTEIN MDTH"/>
    <property type="match status" value="1"/>
</dbReference>
<protein>
    <submittedName>
        <fullName evidence="9">Predicted arabinose efflux permease, MFS family</fullName>
    </submittedName>
</protein>
<dbReference type="Gene3D" id="1.20.1250.20">
    <property type="entry name" value="MFS general substrate transporter like domains"/>
    <property type="match status" value="1"/>
</dbReference>
<dbReference type="Proteomes" id="UP000199263">
    <property type="component" value="Unassembled WGS sequence"/>
</dbReference>
<dbReference type="InterPro" id="IPR011701">
    <property type="entry name" value="MFS"/>
</dbReference>
<dbReference type="RefSeq" id="WP_242943358.1">
    <property type="nucleotide sequence ID" value="NZ_FOMG01000036.1"/>
</dbReference>
<comment type="subcellular location">
    <subcellularLocation>
        <location evidence="1">Cell membrane</location>
        <topology evidence="1">Multi-pass membrane protein</topology>
    </subcellularLocation>
</comment>
<dbReference type="GO" id="GO:0022857">
    <property type="term" value="F:transmembrane transporter activity"/>
    <property type="evidence" value="ECO:0007669"/>
    <property type="project" value="InterPro"/>
</dbReference>
<evidence type="ECO:0000256" key="6">
    <source>
        <dbReference type="ARBA" id="ARBA00023136"/>
    </source>
</evidence>
<dbReference type="EMBL" id="FOMG01000036">
    <property type="protein sequence ID" value="SFD35580.1"/>
    <property type="molecule type" value="Genomic_DNA"/>
</dbReference>
<evidence type="ECO:0000256" key="5">
    <source>
        <dbReference type="ARBA" id="ARBA00022989"/>
    </source>
</evidence>
<dbReference type="PANTHER" id="PTHR23517">
    <property type="entry name" value="RESISTANCE PROTEIN MDTM, PUTATIVE-RELATED-RELATED"/>
    <property type="match status" value="1"/>
</dbReference>
<organism evidence="9 10">
    <name type="scientific">Clostridium uliginosum</name>
    <dbReference type="NCBI Taxonomy" id="119641"/>
    <lineage>
        <taxon>Bacteria</taxon>
        <taxon>Bacillati</taxon>
        <taxon>Bacillota</taxon>
        <taxon>Clostridia</taxon>
        <taxon>Eubacteriales</taxon>
        <taxon>Clostridiaceae</taxon>
        <taxon>Clostridium</taxon>
    </lineage>
</organism>
<feature type="domain" description="Major facilitator superfamily (MFS) profile" evidence="8">
    <location>
        <begin position="21"/>
        <end position="415"/>
    </location>
</feature>
<evidence type="ECO:0000256" key="3">
    <source>
        <dbReference type="ARBA" id="ARBA00022475"/>
    </source>
</evidence>
<feature type="transmembrane region" description="Helical" evidence="7">
    <location>
        <begin position="148"/>
        <end position="168"/>
    </location>
</feature>
<dbReference type="SUPFAM" id="SSF103473">
    <property type="entry name" value="MFS general substrate transporter"/>
    <property type="match status" value="1"/>
</dbReference>
<evidence type="ECO:0000313" key="9">
    <source>
        <dbReference type="EMBL" id="SFD35580.1"/>
    </source>
</evidence>
<dbReference type="Pfam" id="PF07690">
    <property type="entry name" value="MFS_1"/>
    <property type="match status" value="1"/>
</dbReference>
<reference evidence="9 10" key="1">
    <citation type="submission" date="2016-10" db="EMBL/GenBank/DDBJ databases">
        <authorList>
            <person name="de Groot N.N."/>
        </authorList>
    </citation>
    <scope>NUCLEOTIDE SEQUENCE [LARGE SCALE GENOMIC DNA]</scope>
    <source>
        <strain evidence="9 10">DSM 12992</strain>
    </source>
</reference>
<evidence type="ECO:0000313" key="10">
    <source>
        <dbReference type="Proteomes" id="UP000199263"/>
    </source>
</evidence>
<gene>
    <name evidence="9" type="ORF">SAMN05421842_1362</name>
</gene>
<name>A0A1I1RY66_9CLOT</name>
<dbReference type="InterPro" id="IPR020846">
    <property type="entry name" value="MFS_dom"/>
</dbReference>
<keyword evidence="5 7" id="KW-1133">Transmembrane helix</keyword>
<dbReference type="InterPro" id="IPR036259">
    <property type="entry name" value="MFS_trans_sf"/>
</dbReference>
<evidence type="ECO:0000256" key="2">
    <source>
        <dbReference type="ARBA" id="ARBA00022448"/>
    </source>
</evidence>
<keyword evidence="2" id="KW-0813">Transport</keyword>
<sequence length="426" mass="46729">MGGLIINLKQNLTQYKGLPREIYILFIGRIINCIGSFVTPLMALILTQKFGMSATQSGNFIAIQACLQGLSLLLGGKLVDSFGRKKIIVICQSLGAIMLLTCGFMPISILTTKMMMASSCFYSMAMPAYDALNADVTNSENRKLSYSLLYMGVNLGFSIGPIIGGFLYKHYLPLVFILDAVTTLASMILIVMLIKEKKIVKNLEEYEEKDNLQEENQLENIVEGSVFKVLLKRPILIAFGIIMFFIEFTYAQWVFALPLQLGTLFGSDGAKLYGLLGATNGIIVIIATPFLMRLTKNTSELNNVCLSGFIYVISFLMFGFISSSTLFFFGVILMTFGEVIGATNVSTFIANNSPASHRGRISSILSIISRTGYSISPMVIGNVIDKCGISQGYIVTASSSMIAVSLIFMVNKLMLNEKVMESENNV</sequence>
<feature type="transmembrane region" description="Helical" evidence="7">
    <location>
        <begin position="304"/>
        <end position="321"/>
    </location>
</feature>
<feature type="transmembrane region" description="Helical" evidence="7">
    <location>
        <begin position="22"/>
        <end position="46"/>
    </location>
</feature>
<feature type="transmembrane region" description="Helical" evidence="7">
    <location>
        <begin position="235"/>
        <end position="253"/>
    </location>
</feature>
<feature type="transmembrane region" description="Helical" evidence="7">
    <location>
        <begin position="392"/>
        <end position="410"/>
    </location>
</feature>
<evidence type="ECO:0000256" key="4">
    <source>
        <dbReference type="ARBA" id="ARBA00022692"/>
    </source>
</evidence>
<feature type="transmembrane region" description="Helical" evidence="7">
    <location>
        <begin position="361"/>
        <end position="380"/>
    </location>
</feature>
<proteinExistence type="predicted"/>
<dbReference type="STRING" id="119641.SAMN05421842_1362"/>
<keyword evidence="6 7" id="KW-0472">Membrane</keyword>
<dbReference type="InterPro" id="IPR050171">
    <property type="entry name" value="MFS_Transporters"/>
</dbReference>
<evidence type="ECO:0000256" key="7">
    <source>
        <dbReference type="SAM" id="Phobius"/>
    </source>
</evidence>
<dbReference type="PROSITE" id="PS50850">
    <property type="entry name" value="MFS"/>
    <property type="match status" value="1"/>
</dbReference>
<keyword evidence="10" id="KW-1185">Reference proteome</keyword>
<accession>A0A1I1RY66</accession>
<feature type="transmembrane region" description="Helical" evidence="7">
    <location>
        <begin position="273"/>
        <end position="292"/>
    </location>
</feature>
<keyword evidence="3" id="KW-1003">Cell membrane</keyword>
<evidence type="ECO:0000259" key="8">
    <source>
        <dbReference type="PROSITE" id="PS50850"/>
    </source>
</evidence>
<evidence type="ECO:0000256" key="1">
    <source>
        <dbReference type="ARBA" id="ARBA00004651"/>
    </source>
</evidence>
<feature type="transmembrane region" description="Helical" evidence="7">
    <location>
        <begin position="87"/>
        <end position="109"/>
    </location>
</feature>
<dbReference type="AlphaFoldDB" id="A0A1I1RY66"/>
<feature type="transmembrane region" description="Helical" evidence="7">
    <location>
        <begin position="174"/>
        <end position="194"/>
    </location>
</feature>